<sequence>MTLWHAGNQTVIQHRLKTPDLDLTQYQQRSVIKQLLEKFLNPIKTSTDLGVHFAAAFQVESIISSTLWLSDLPGVAKVLKDLKTLRMEIDKTHLPPIQTPNQHVLHLFLSWLMPVLVRSKSCLGSILESASYLPALESASGPTPGLTSIPSALTSAEAPSP</sequence>
<evidence type="ECO:0000313" key="2">
    <source>
        <dbReference type="Proteomes" id="UP001187415"/>
    </source>
</evidence>
<name>A0AA88S106_CHASR</name>
<comment type="caution">
    <text evidence="1">The sequence shown here is derived from an EMBL/GenBank/DDBJ whole genome shotgun (WGS) entry which is preliminary data.</text>
</comment>
<dbReference type="Proteomes" id="UP001187415">
    <property type="component" value="Unassembled WGS sequence"/>
</dbReference>
<evidence type="ECO:0000313" key="1">
    <source>
        <dbReference type="EMBL" id="KAK2824662.1"/>
    </source>
</evidence>
<organism evidence="1 2">
    <name type="scientific">Channa striata</name>
    <name type="common">Snakehead murrel</name>
    <name type="synonym">Ophicephalus striatus</name>
    <dbReference type="NCBI Taxonomy" id="64152"/>
    <lineage>
        <taxon>Eukaryota</taxon>
        <taxon>Metazoa</taxon>
        <taxon>Chordata</taxon>
        <taxon>Craniata</taxon>
        <taxon>Vertebrata</taxon>
        <taxon>Euteleostomi</taxon>
        <taxon>Actinopterygii</taxon>
        <taxon>Neopterygii</taxon>
        <taxon>Teleostei</taxon>
        <taxon>Neoteleostei</taxon>
        <taxon>Acanthomorphata</taxon>
        <taxon>Anabantaria</taxon>
        <taxon>Anabantiformes</taxon>
        <taxon>Channoidei</taxon>
        <taxon>Channidae</taxon>
        <taxon>Channa</taxon>
    </lineage>
</organism>
<accession>A0AA88S106</accession>
<keyword evidence="2" id="KW-1185">Reference proteome</keyword>
<proteinExistence type="predicted"/>
<gene>
    <name evidence="1" type="ORF">Q5P01_021837</name>
</gene>
<reference evidence="1" key="1">
    <citation type="submission" date="2023-07" db="EMBL/GenBank/DDBJ databases">
        <title>Chromosome-level Genome Assembly of Striped Snakehead (Channa striata).</title>
        <authorList>
            <person name="Liu H."/>
        </authorList>
    </citation>
    <scope>NUCLEOTIDE SEQUENCE</scope>
    <source>
        <strain evidence="1">Gz</strain>
        <tissue evidence="1">Muscle</tissue>
    </source>
</reference>
<dbReference type="EMBL" id="JAUPFM010000017">
    <property type="protein sequence ID" value="KAK2824662.1"/>
    <property type="molecule type" value="Genomic_DNA"/>
</dbReference>
<dbReference type="AlphaFoldDB" id="A0AA88S106"/>
<protein>
    <submittedName>
        <fullName evidence="1">Uncharacterized protein</fullName>
    </submittedName>
</protein>